<feature type="domain" description="G-patch" evidence="2">
    <location>
        <begin position="174"/>
        <end position="220"/>
    </location>
</feature>
<dbReference type="AlphaFoldDB" id="A0A9P6LPN1"/>
<evidence type="ECO:0000256" key="1">
    <source>
        <dbReference type="SAM" id="MobiDB-lite"/>
    </source>
</evidence>
<dbReference type="GO" id="GO:0003676">
    <property type="term" value="F:nucleic acid binding"/>
    <property type="evidence" value="ECO:0007669"/>
    <property type="project" value="InterPro"/>
</dbReference>
<comment type="caution">
    <text evidence="3">The sequence shown here is derived from an EMBL/GenBank/DDBJ whole genome shotgun (WGS) entry which is preliminary data.</text>
</comment>
<dbReference type="InterPro" id="IPR000467">
    <property type="entry name" value="G_patch_dom"/>
</dbReference>
<organism evidence="3 4">
    <name type="scientific">Modicella reniformis</name>
    <dbReference type="NCBI Taxonomy" id="1440133"/>
    <lineage>
        <taxon>Eukaryota</taxon>
        <taxon>Fungi</taxon>
        <taxon>Fungi incertae sedis</taxon>
        <taxon>Mucoromycota</taxon>
        <taxon>Mortierellomycotina</taxon>
        <taxon>Mortierellomycetes</taxon>
        <taxon>Mortierellales</taxon>
        <taxon>Mortierellaceae</taxon>
        <taxon>Modicella</taxon>
    </lineage>
</organism>
<dbReference type="EMBL" id="JAAAHW010011158">
    <property type="protein sequence ID" value="KAF9920855.1"/>
    <property type="molecule type" value="Genomic_DNA"/>
</dbReference>
<dbReference type="OrthoDB" id="21470at2759"/>
<protein>
    <recommendedName>
        <fullName evidence="2">G-patch domain-containing protein</fullName>
    </recommendedName>
</protein>
<keyword evidence="4" id="KW-1185">Reference proteome</keyword>
<evidence type="ECO:0000313" key="4">
    <source>
        <dbReference type="Proteomes" id="UP000749646"/>
    </source>
</evidence>
<dbReference type="InterPro" id="IPR051189">
    <property type="entry name" value="Splicing_assoc_domain"/>
</dbReference>
<dbReference type="SMART" id="SM00443">
    <property type="entry name" value="G_patch"/>
    <property type="match status" value="1"/>
</dbReference>
<feature type="region of interest" description="Disordered" evidence="1">
    <location>
        <begin position="139"/>
        <end position="160"/>
    </location>
</feature>
<gene>
    <name evidence="3" type="ORF">BGZ65_010873</name>
</gene>
<name>A0A9P6LPN1_9FUNG</name>
<dbReference type="PANTHER" id="PTHR14195">
    <property type="entry name" value="G PATCH DOMAIN CONTAINING PROTEIN 2"/>
    <property type="match status" value="1"/>
</dbReference>
<dbReference type="PROSITE" id="PS50174">
    <property type="entry name" value="G_PATCH"/>
    <property type="match status" value="1"/>
</dbReference>
<dbReference type="Pfam" id="PF01585">
    <property type="entry name" value="G-patch"/>
    <property type="match status" value="1"/>
</dbReference>
<proteinExistence type="predicted"/>
<feature type="non-terminal residue" evidence="3">
    <location>
        <position position="1"/>
    </location>
</feature>
<dbReference type="Proteomes" id="UP000749646">
    <property type="component" value="Unassembled WGS sequence"/>
</dbReference>
<reference evidence="3" key="1">
    <citation type="journal article" date="2020" name="Fungal Divers.">
        <title>Resolving the Mortierellaceae phylogeny through synthesis of multi-gene phylogenetics and phylogenomics.</title>
        <authorList>
            <person name="Vandepol N."/>
            <person name="Liber J."/>
            <person name="Desiro A."/>
            <person name="Na H."/>
            <person name="Kennedy M."/>
            <person name="Barry K."/>
            <person name="Grigoriev I.V."/>
            <person name="Miller A.N."/>
            <person name="O'Donnell K."/>
            <person name="Stajich J.E."/>
            <person name="Bonito G."/>
        </authorList>
    </citation>
    <scope>NUCLEOTIDE SEQUENCE</scope>
    <source>
        <strain evidence="3">MES-2147</strain>
    </source>
</reference>
<sequence length="224" mass="24461">NIGGLNPDAMDHNQNVPEYPDILGTPGPATMKTLLVVERMIQDFLSSGKPTVMLPFIQLNLRRCLSELAKHYHVRAKTVGSGIRALVRTHNSGSPVGPFNMRELLLKVNMINKCRKAAKAAAKQRHRWSYHLQLRGYDREERDQDSSRRERRGPLGSVVADGTVIGSSASAISVDNVGHRMLSKMGWSPGVGLGASEGGITEPIESVMKRSRRGVGHEQSSGSS</sequence>
<evidence type="ECO:0000313" key="3">
    <source>
        <dbReference type="EMBL" id="KAF9920855.1"/>
    </source>
</evidence>
<feature type="region of interest" description="Disordered" evidence="1">
    <location>
        <begin position="194"/>
        <end position="224"/>
    </location>
</feature>
<evidence type="ECO:0000259" key="2">
    <source>
        <dbReference type="PROSITE" id="PS50174"/>
    </source>
</evidence>
<feature type="compositionally biased region" description="Basic and acidic residues" evidence="1">
    <location>
        <begin position="139"/>
        <end position="148"/>
    </location>
</feature>
<accession>A0A9P6LPN1</accession>